<comment type="similarity">
    <text evidence="1">Belongs to the type-I restriction system S methylase family.</text>
</comment>
<keyword evidence="2" id="KW-0680">Restriction system</keyword>
<dbReference type="Gene3D" id="3.90.220.20">
    <property type="entry name" value="DNA methylase specificity domains"/>
    <property type="match status" value="2"/>
</dbReference>
<evidence type="ECO:0000256" key="2">
    <source>
        <dbReference type="ARBA" id="ARBA00022747"/>
    </source>
</evidence>
<dbReference type="SUPFAM" id="SSF116734">
    <property type="entry name" value="DNA methylase specificity domain"/>
    <property type="match status" value="2"/>
</dbReference>
<keyword evidence="5" id="KW-0540">Nuclease</keyword>
<dbReference type="RefSeq" id="WP_131416585.1">
    <property type="nucleotide sequence ID" value="NZ_SJXE01000008.1"/>
</dbReference>
<dbReference type="InterPro" id="IPR044946">
    <property type="entry name" value="Restrct_endonuc_typeI_TRD_sf"/>
</dbReference>
<proteinExistence type="inferred from homology"/>
<dbReference type="InterPro" id="IPR052021">
    <property type="entry name" value="Type-I_RS_S_subunit"/>
</dbReference>
<keyword evidence="5" id="KW-0255">Endonuclease</keyword>
<sequence>MSSNWPLKKISDVAYFRNNKRIPLKSLDRAKRQGEFPYYGASGVVDYIDDYIFDGSYLLISEDGENLRTRKTPIAFQAHGKFWVNNHAHILEEKEEGILDYLEYYFSTLDLTPYITGAVQPKLNKANLDTIEIPIPPIDERRSLNRTLNHLRDKIAVNTQTNQTLEQIAQALFKSWFVDFDPVKAKMETLAAGGSADDAELAAMRVISAKTIDELNSLKASNPEAFNKLAQTAALFPAAMQDSELGEIPEGWEVVKTEQLAEKIAMGPFGSNIKVSTFVDNGVPIISGHHLKETLLTEGNHNFISTGHANKLKNSCVHSEDIVFTHAGNIGQVSLIPENTTYDEYVISQRQFYLRVDRERASPYYLVFFFKSNYGQHVLLSNASQVGVPSIARPSSHLKNIELIKPTLELMENFENICKSLLNGVGAGRKESLELAELRDTLLPKLLSGEINLMSEVVA</sequence>
<dbReference type="InterPro" id="IPR000055">
    <property type="entry name" value="Restrct_endonuc_typeI_TRD"/>
</dbReference>
<evidence type="ECO:0000256" key="1">
    <source>
        <dbReference type="ARBA" id="ARBA00010923"/>
    </source>
</evidence>
<organism evidence="5 6">
    <name type="scientific">Corallincola luteus</name>
    <dbReference type="NCBI Taxonomy" id="1775177"/>
    <lineage>
        <taxon>Bacteria</taxon>
        <taxon>Pseudomonadati</taxon>
        <taxon>Pseudomonadota</taxon>
        <taxon>Gammaproteobacteria</taxon>
        <taxon>Alteromonadales</taxon>
        <taxon>Psychromonadaceae</taxon>
        <taxon>Corallincola</taxon>
    </lineage>
</organism>
<gene>
    <name evidence="5" type="ORF">EZV61_14825</name>
</gene>
<accession>A0ABY2AHV6</accession>
<protein>
    <submittedName>
        <fullName evidence="5">Restriction endonuclease subunit S</fullName>
    </submittedName>
</protein>
<name>A0ABY2AHV6_9GAMM</name>
<keyword evidence="3" id="KW-0238">DNA-binding</keyword>
<evidence type="ECO:0000259" key="4">
    <source>
        <dbReference type="Pfam" id="PF01420"/>
    </source>
</evidence>
<dbReference type="Proteomes" id="UP000292554">
    <property type="component" value="Unassembled WGS sequence"/>
</dbReference>
<evidence type="ECO:0000313" key="5">
    <source>
        <dbReference type="EMBL" id="TCI02206.1"/>
    </source>
</evidence>
<dbReference type="GO" id="GO:0004519">
    <property type="term" value="F:endonuclease activity"/>
    <property type="evidence" value="ECO:0007669"/>
    <property type="project" value="UniProtKB-KW"/>
</dbReference>
<keyword evidence="5" id="KW-0378">Hydrolase</keyword>
<evidence type="ECO:0000313" key="6">
    <source>
        <dbReference type="Proteomes" id="UP000292554"/>
    </source>
</evidence>
<dbReference type="EMBL" id="SJXE01000008">
    <property type="protein sequence ID" value="TCI02206.1"/>
    <property type="molecule type" value="Genomic_DNA"/>
</dbReference>
<dbReference type="PANTHER" id="PTHR30408">
    <property type="entry name" value="TYPE-1 RESTRICTION ENZYME ECOKI SPECIFICITY PROTEIN"/>
    <property type="match status" value="1"/>
</dbReference>
<keyword evidence="6" id="KW-1185">Reference proteome</keyword>
<feature type="domain" description="Type I restriction modification DNA specificity" evidence="4">
    <location>
        <begin position="3"/>
        <end position="167"/>
    </location>
</feature>
<comment type="caution">
    <text evidence="5">The sequence shown here is derived from an EMBL/GenBank/DDBJ whole genome shotgun (WGS) entry which is preliminary data.</text>
</comment>
<dbReference type="Pfam" id="PF01420">
    <property type="entry name" value="Methylase_S"/>
    <property type="match status" value="1"/>
</dbReference>
<evidence type="ECO:0000256" key="3">
    <source>
        <dbReference type="ARBA" id="ARBA00023125"/>
    </source>
</evidence>
<dbReference type="CDD" id="cd17262">
    <property type="entry name" value="RMtype1_S_Aco12261I-TRD2-CR2"/>
    <property type="match status" value="1"/>
</dbReference>
<dbReference type="PANTHER" id="PTHR30408:SF12">
    <property type="entry name" value="TYPE I RESTRICTION ENZYME MJAVIII SPECIFICITY SUBUNIT"/>
    <property type="match status" value="1"/>
</dbReference>
<reference evidence="5 6" key="1">
    <citation type="submission" date="2019-02" db="EMBL/GenBank/DDBJ databases">
        <title>Corallincola luteus sp. nov., a marine bacterium isolated from surface sediment of Bohai Sea in China.</title>
        <authorList>
            <person name="Ren Q."/>
        </authorList>
    </citation>
    <scope>NUCLEOTIDE SEQUENCE [LARGE SCALE GENOMIC DNA]</scope>
    <source>
        <strain evidence="5 6">DASS28</strain>
    </source>
</reference>